<evidence type="ECO:0000256" key="2">
    <source>
        <dbReference type="SAM" id="MobiDB-lite"/>
    </source>
</evidence>
<evidence type="ECO:0000313" key="4">
    <source>
        <dbReference type="Proteomes" id="UP000799429"/>
    </source>
</evidence>
<feature type="coiled-coil region" evidence="1">
    <location>
        <begin position="233"/>
        <end position="260"/>
    </location>
</feature>
<keyword evidence="4" id="KW-1185">Reference proteome</keyword>
<dbReference type="AlphaFoldDB" id="A0A9P4S7S7"/>
<accession>A0A9P4S7S7</accession>
<protein>
    <submittedName>
        <fullName evidence="3">Uncharacterized protein</fullName>
    </submittedName>
</protein>
<dbReference type="EMBL" id="MU006099">
    <property type="protein sequence ID" value="KAF2837624.1"/>
    <property type="molecule type" value="Genomic_DNA"/>
</dbReference>
<evidence type="ECO:0000313" key="3">
    <source>
        <dbReference type="EMBL" id="KAF2837624.1"/>
    </source>
</evidence>
<keyword evidence="1" id="KW-0175">Coiled coil</keyword>
<sequence>MSRDSPYPPQQPTGDSLPFLVGPQFTDHPHCENLYETLSYYSSQIDHLVKHFSSIEQEANIRASQNPIAMHFAPPLMSPENQQQQATPNISVTPHFYQHLSQIQSRAHPPQHPQQVMGNMGLPLTPRSLHLDSQHHKVKQMTGGGPQLPPQQQPHHHHVHSHSRPQYGPPPPAQHPFQPQFQWKGPDPYHLTQNSEITVIRTSELMSLRSQLKMGQGNLAGATQTITTLNADNKTLQSLNKELTTDVKTLKDDIKALTKQLTTHLLSENRKDARIQELEGQHTRHLLSGSPKDSRILELEDQQEILRARIGDLEIEKKDLIGQLLERGQEIAGEEGMGLWKAWLKRNATPDEELEDEFEDGTLVDNEEEFEFAQGGGVRIDFDDFE</sequence>
<dbReference type="Gene3D" id="1.10.287.1490">
    <property type="match status" value="1"/>
</dbReference>
<gene>
    <name evidence="3" type="ORF">M501DRAFT_1059101</name>
</gene>
<evidence type="ECO:0000256" key="1">
    <source>
        <dbReference type="SAM" id="Coils"/>
    </source>
</evidence>
<organism evidence="3 4">
    <name type="scientific">Patellaria atrata CBS 101060</name>
    <dbReference type="NCBI Taxonomy" id="1346257"/>
    <lineage>
        <taxon>Eukaryota</taxon>
        <taxon>Fungi</taxon>
        <taxon>Dikarya</taxon>
        <taxon>Ascomycota</taxon>
        <taxon>Pezizomycotina</taxon>
        <taxon>Dothideomycetes</taxon>
        <taxon>Dothideomycetes incertae sedis</taxon>
        <taxon>Patellariales</taxon>
        <taxon>Patellariaceae</taxon>
        <taxon>Patellaria</taxon>
    </lineage>
</organism>
<proteinExistence type="predicted"/>
<reference evidence="3" key="1">
    <citation type="journal article" date="2020" name="Stud. Mycol.">
        <title>101 Dothideomycetes genomes: a test case for predicting lifestyles and emergence of pathogens.</title>
        <authorList>
            <person name="Haridas S."/>
            <person name="Albert R."/>
            <person name="Binder M."/>
            <person name="Bloem J."/>
            <person name="Labutti K."/>
            <person name="Salamov A."/>
            <person name="Andreopoulos B."/>
            <person name="Baker S."/>
            <person name="Barry K."/>
            <person name="Bills G."/>
            <person name="Bluhm B."/>
            <person name="Cannon C."/>
            <person name="Castanera R."/>
            <person name="Culley D."/>
            <person name="Daum C."/>
            <person name="Ezra D."/>
            <person name="Gonzalez J."/>
            <person name="Henrissat B."/>
            <person name="Kuo A."/>
            <person name="Liang C."/>
            <person name="Lipzen A."/>
            <person name="Lutzoni F."/>
            <person name="Magnuson J."/>
            <person name="Mondo S."/>
            <person name="Nolan M."/>
            <person name="Ohm R."/>
            <person name="Pangilinan J."/>
            <person name="Park H.-J."/>
            <person name="Ramirez L."/>
            <person name="Alfaro M."/>
            <person name="Sun H."/>
            <person name="Tritt A."/>
            <person name="Yoshinaga Y."/>
            <person name="Zwiers L.-H."/>
            <person name="Turgeon B."/>
            <person name="Goodwin S."/>
            <person name="Spatafora J."/>
            <person name="Crous P."/>
            <person name="Grigoriev I."/>
        </authorList>
    </citation>
    <scope>NUCLEOTIDE SEQUENCE</scope>
    <source>
        <strain evidence="3">CBS 101060</strain>
    </source>
</reference>
<dbReference type="Proteomes" id="UP000799429">
    <property type="component" value="Unassembled WGS sequence"/>
</dbReference>
<feature type="region of interest" description="Disordered" evidence="2">
    <location>
        <begin position="105"/>
        <end position="188"/>
    </location>
</feature>
<name>A0A9P4S7S7_9PEZI</name>
<feature type="compositionally biased region" description="Basic residues" evidence="2">
    <location>
        <begin position="154"/>
        <end position="163"/>
    </location>
</feature>
<comment type="caution">
    <text evidence="3">The sequence shown here is derived from an EMBL/GenBank/DDBJ whole genome shotgun (WGS) entry which is preliminary data.</text>
</comment>